<dbReference type="EMBL" id="JBEAFC010000007">
    <property type="protein sequence ID" value="KAL1551175.1"/>
    <property type="molecule type" value="Genomic_DNA"/>
</dbReference>
<sequence length="73" mass="7916">MTPISRSQPKRLDRLSEEDRAGVGEGDGAGQGEQKGRGCRSHDAVASDGPATAKRKRPITISNLEQIRRRVFG</sequence>
<evidence type="ECO:0000313" key="3">
    <source>
        <dbReference type="Proteomes" id="UP001567538"/>
    </source>
</evidence>
<keyword evidence="3" id="KW-1185">Reference proteome</keyword>
<feature type="region of interest" description="Disordered" evidence="1">
    <location>
        <begin position="1"/>
        <end position="61"/>
    </location>
</feature>
<dbReference type="Proteomes" id="UP001567538">
    <property type="component" value="Unassembled WGS sequence"/>
</dbReference>
<dbReference type="AlphaFoldDB" id="A0ABD1H425"/>
<name>A0ABD1H425_SALDI</name>
<accession>A0ABD1H425</accession>
<gene>
    <name evidence="2" type="ORF">AAHA92_19050</name>
</gene>
<evidence type="ECO:0000313" key="2">
    <source>
        <dbReference type="EMBL" id="KAL1551175.1"/>
    </source>
</evidence>
<organism evidence="2 3">
    <name type="scientific">Salvia divinorum</name>
    <name type="common">Maria pastora</name>
    <name type="synonym">Diviner's sage</name>
    <dbReference type="NCBI Taxonomy" id="28513"/>
    <lineage>
        <taxon>Eukaryota</taxon>
        <taxon>Viridiplantae</taxon>
        <taxon>Streptophyta</taxon>
        <taxon>Embryophyta</taxon>
        <taxon>Tracheophyta</taxon>
        <taxon>Spermatophyta</taxon>
        <taxon>Magnoliopsida</taxon>
        <taxon>eudicotyledons</taxon>
        <taxon>Gunneridae</taxon>
        <taxon>Pentapetalae</taxon>
        <taxon>asterids</taxon>
        <taxon>lamiids</taxon>
        <taxon>Lamiales</taxon>
        <taxon>Lamiaceae</taxon>
        <taxon>Nepetoideae</taxon>
        <taxon>Mentheae</taxon>
        <taxon>Salviinae</taxon>
        <taxon>Salvia</taxon>
        <taxon>Salvia subgen. Calosphace</taxon>
    </lineage>
</organism>
<comment type="caution">
    <text evidence="2">The sequence shown here is derived from an EMBL/GenBank/DDBJ whole genome shotgun (WGS) entry which is preliminary data.</text>
</comment>
<protein>
    <submittedName>
        <fullName evidence="2">Uncharacterized protein</fullName>
    </submittedName>
</protein>
<feature type="compositionally biased region" description="Basic and acidic residues" evidence="1">
    <location>
        <begin position="10"/>
        <end position="22"/>
    </location>
</feature>
<feature type="compositionally biased region" description="Basic and acidic residues" evidence="1">
    <location>
        <begin position="34"/>
        <end position="45"/>
    </location>
</feature>
<evidence type="ECO:0000256" key="1">
    <source>
        <dbReference type="SAM" id="MobiDB-lite"/>
    </source>
</evidence>
<reference evidence="2 3" key="1">
    <citation type="submission" date="2024-06" db="EMBL/GenBank/DDBJ databases">
        <title>A chromosome level genome sequence of Diviner's sage (Salvia divinorum).</title>
        <authorList>
            <person name="Ford S.A."/>
            <person name="Ro D.-K."/>
            <person name="Ness R.W."/>
            <person name="Phillips M.A."/>
        </authorList>
    </citation>
    <scope>NUCLEOTIDE SEQUENCE [LARGE SCALE GENOMIC DNA]</scope>
    <source>
        <strain evidence="2">SAF-2024a</strain>
        <tissue evidence="2">Leaf</tissue>
    </source>
</reference>
<feature type="compositionally biased region" description="Gly residues" evidence="1">
    <location>
        <begin position="23"/>
        <end position="33"/>
    </location>
</feature>
<proteinExistence type="predicted"/>